<dbReference type="InterPro" id="IPR027381">
    <property type="entry name" value="LytR/CpsA/Psr_C"/>
</dbReference>
<keyword evidence="1" id="KW-1133">Transmembrane helix</keyword>
<dbReference type="AlphaFoldDB" id="K9EHC4"/>
<name>K9EHC4_9ACTO</name>
<gene>
    <name evidence="3" type="ORF">HMPREF9233_01032</name>
</gene>
<sequence length="199" mass="21043">MSEQRTQTRAVYRKKTQQRQTVIFATLGGILMFLLALCLLVWAGVLPALINPAFSKPEKASSVVIPCPPQGSSAVDPGTINVLVYNSTERSGLAGSVGQALANAGMNVSNTGNWNEKLEEPARIIAGPAGLEGAYTLARFLPGAVVVFSNDMSGESLTVVLGDKFDAVRTPEEVAQEFPQTEFESPEGCIDIAAANSDN</sequence>
<dbReference type="Pfam" id="PF13399">
    <property type="entry name" value="LytR_C"/>
    <property type="match status" value="1"/>
</dbReference>
<dbReference type="RefSeq" id="WP_007001238.1">
    <property type="nucleotide sequence ID" value="NZ_JH992955.1"/>
</dbReference>
<keyword evidence="4" id="KW-1185">Reference proteome</keyword>
<dbReference type="EMBL" id="AGWL01000005">
    <property type="protein sequence ID" value="EKU95271.1"/>
    <property type="molecule type" value="Genomic_DNA"/>
</dbReference>
<feature type="transmembrane region" description="Helical" evidence="1">
    <location>
        <begin position="21"/>
        <end position="45"/>
    </location>
</feature>
<accession>K9EHC4</accession>
<evidence type="ECO:0000259" key="2">
    <source>
        <dbReference type="Pfam" id="PF13399"/>
    </source>
</evidence>
<dbReference type="Proteomes" id="UP000009888">
    <property type="component" value="Unassembled WGS sequence"/>
</dbReference>
<keyword evidence="1" id="KW-0812">Transmembrane</keyword>
<evidence type="ECO:0000256" key="1">
    <source>
        <dbReference type="SAM" id="Phobius"/>
    </source>
</evidence>
<reference evidence="3 4" key="1">
    <citation type="submission" date="2012-09" db="EMBL/GenBank/DDBJ databases">
        <title>The Genome Sequence of Actinobaculum massiliae ACS-171-V-COL2.</title>
        <authorList>
            <consortium name="The Broad Institute Genome Sequencing Platform"/>
            <person name="Earl A."/>
            <person name="Ward D."/>
            <person name="Feldgarden M."/>
            <person name="Gevers D."/>
            <person name="Saerens B."/>
            <person name="Vaneechoutte M."/>
            <person name="Walker B."/>
            <person name="Young S.K."/>
            <person name="Zeng Q."/>
            <person name="Gargeya S."/>
            <person name="Fitzgerald M."/>
            <person name="Haas B."/>
            <person name="Abouelleil A."/>
            <person name="Alvarado L."/>
            <person name="Arachchi H.M."/>
            <person name="Berlin A."/>
            <person name="Chapman S.B."/>
            <person name="Goldberg J."/>
            <person name="Griggs A."/>
            <person name="Gujja S."/>
            <person name="Hansen M."/>
            <person name="Howarth C."/>
            <person name="Imamovic A."/>
            <person name="Larimer J."/>
            <person name="McCowen C."/>
            <person name="Montmayeur A."/>
            <person name="Murphy C."/>
            <person name="Neiman D."/>
            <person name="Pearson M."/>
            <person name="Priest M."/>
            <person name="Roberts A."/>
            <person name="Saif S."/>
            <person name="Shea T."/>
            <person name="Sisk P."/>
            <person name="Sykes S."/>
            <person name="Wortman J."/>
            <person name="Nusbaum C."/>
            <person name="Birren B."/>
        </authorList>
    </citation>
    <scope>NUCLEOTIDE SEQUENCE [LARGE SCALE GENOMIC DNA]</scope>
    <source>
        <strain evidence="4">ACS-171-V-Col2</strain>
    </source>
</reference>
<keyword evidence="1" id="KW-0472">Membrane</keyword>
<evidence type="ECO:0000313" key="3">
    <source>
        <dbReference type="EMBL" id="EKU95271.1"/>
    </source>
</evidence>
<proteinExistence type="predicted"/>
<comment type="caution">
    <text evidence="3">The sequence shown here is derived from an EMBL/GenBank/DDBJ whole genome shotgun (WGS) entry which is preliminary data.</text>
</comment>
<dbReference type="PATRIC" id="fig|883066.3.peg.1078"/>
<feature type="domain" description="LytR/CpsA/Psr regulator C-terminal" evidence="2">
    <location>
        <begin position="80"/>
        <end position="165"/>
    </location>
</feature>
<evidence type="ECO:0000313" key="4">
    <source>
        <dbReference type="Proteomes" id="UP000009888"/>
    </source>
</evidence>
<organism evidence="3 4">
    <name type="scientific">Actinobaculum massiliense ACS-171-V-Col2</name>
    <dbReference type="NCBI Taxonomy" id="883066"/>
    <lineage>
        <taxon>Bacteria</taxon>
        <taxon>Bacillati</taxon>
        <taxon>Actinomycetota</taxon>
        <taxon>Actinomycetes</taxon>
        <taxon>Actinomycetales</taxon>
        <taxon>Actinomycetaceae</taxon>
        <taxon>Actinobaculum</taxon>
    </lineage>
</organism>
<dbReference type="eggNOG" id="ENOG5032WRF">
    <property type="taxonomic scope" value="Bacteria"/>
</dbReference>
<dbReference type="Gene3D" id="3.30.70.2390">
    <property type="match status" value="1"/>
</dbReference>
<dbReference type="HOGENOM" id="CLU_104056_1_0_11"/>
<dbReference type="STRING" id="202789.GCA_001457435_01087"/>
<protein>
    <recommendedName>
        <fullName evidence="2">LytR/CpsA/Psr regulator C-terminal domain-containing protein</fullName>
    </recommendedName>
</protein>